<protein>
    <recommendedName>
        <fullName evidence="4">ARM repeat-containing protein</fullName>
    </recommendedName>
</protein>
<gene>
    <name evidence="2" type="ORF">BT96DRAFT_663006</name>
</gene>
<organism evidence="2 3">
    <name type="scientific">Gymnopus androsaceus JB14</name>
    <dbReference type="NCBI Taxonomy" id="1447944"/>
    <lineage>
        <taxon>Eukaryota</taxon>
        <taxon>Fungi</taxon>
        <taxon>Dikarya</taxon>
        <taxon>Basidiomycota</taxon>
        <taxon>Agaricomycotina</taxon>
        <taxon>Agaricomycetes</taxon>
        <taxon>Agaricomycetidae</taxon>
        <taxon>Agaricales</taxon>
        <taxon>Marasmiineae</taxon>
        <taxon>Omphalotaceae</taxon>
        <taxon>Gymnopus</taxon>
    </lineage>
</organism>
<evidence type="ECO:0000313" key="2">
    <source>
        <dbReference type="EMBL" id="KAE9408568.1"/>
    </source>
</evidence>
<evidence type="ECO:0008006" key="4">
    <source>
        <dbReference type="Google" id="ProtNLM"/>
    </source>
</evidence>
<evidence type="ECO:0000256" key="1">
    <source>
        <dbReference type="SAM" id="Phobius"/>
    </source>
</evidence>
<name>A0A6A4IH24_9AGAR</name>
<dbReference type="OrthoDB" id="29308at2759"/>
<sequence>MSRIQKDIMRRLMDPDPAVCNASLVTACRLCQVHEPARVEIQNAVNELVRKTWTKNYDRRQRSILVHLLTTLRVLGLIDLTLLDEVIRRAARRKDYVLLRSAFLCFPPLQTQATLSVPGTVSPISHVRFLLTSREPNQQYLFLTCLECLDPKSWAGTTPDVPAVLEQWEVEHIMGFLDSPDSILRKKTAKILNNVDPNIVSTYYSNALQNLPNVLPVDAKSEHARRLLEVLEIQAETDGERYARDVLALLGQNDPDGHIFEDAIDMVLTYIRQSPDESRREISTHLLDSLLEVKRSTRADVDGDNGCSCL</sequence>
<dbReference type="EMBL" id="ML769390">
    <property type="protein sequence ID" value="KAE9408568.1"/>
    <property type="molecule type" value="Genomic_DNA"/>
</dbReference>
<evidence type="ECO:0000313" key="3">
    <source>
        <dbReference type="Proteomes" id="UP000799118"/>
    </source>
</evidence>
<keyword evidence="1" id="KW-0472">Membrane</keyword>
<dbReference type="Proteomes" id="UP000799118">
    <property type="component" value="Unassembled WGS sequence"/>
</dbReference>
<accession>A0A6A4IH24</accession>
<dbReference type="InterPro" id="IPR016024">
    <property type="entry name" value="ARM-type_fold"/>
</dbReference>
<feature type="transmembrane region" description="Helical" evidence="1">
    <location>
        <begin position="64"/>
        <end position="83"/>
    </location>
</feature>
<dbReference type="PROSITE" id="PS51257">
    <property type="entry name" value="PROKAR_LIPOPROTEIN"/>
    <property type="match status" value="1"/>
</dbReference>
<dbReference type="Gene3D" id="1.25.10.10">
    <property type="entry name" value="Leucine-rich Repeat Variant"/>
    <property type="match status" value="1"/>
</dbReference>
<dbReference type="SUPFAM" id="SSF48371">
    <property type="entry name" value="ARM repeat"/>
    <property type="match status" value="1"/>
</dbReference>
<keyword evidence="1" id="KW-0812">Transmembrane</keyword>
<dbReference type="InterPro" id="IPR011989">
    <property type="entry name" value="ARM-like"/>
</dbReference>
<reference evidence="2" key="1">
    <citation type="journal article" date="2019" name="Environ. Microbiol.">
        <title>Fungal ecological strategies reflected in gene transcription - a case study of two litter decomposers.</title>
        <authorList>
            <person name="Barbi F."/>
            <person name="Kohler A."/>
            <person name="Barry K."/>
            <person name="Baskaran P."/>
            <person name="Daum C."/>
            <person name="Fauchery L."/>
            <person name="Ihrmark K."/>
            <person name="Kuo A."/>
            <person name="LaButti K."/>
            <person name="Lipzen A."/>
            <person name="Morin E."/>
            <person name="Grigoriev I.V."/>
            <person name="Henrissat B."/>
            <person name="Lindahl B."/>
            <person name="Martin F."/>
        </authorList>
    </citation>
    <scope>NUCLEOTIDE SEQUENCE</scope>
    <source>
        <strain evidence="2">JB14</strain>
    </source>
</reference>
<keyword evidence="3" id="KW-1185">Reference proteome</keyword>
<dbReference type="AlphaFoldDB" id="A0A6A4IH24"/>
<proteinExistence type="predicted"/>
<keyword evidence="1" id="KW-1133">Transmembrane helix</keyword>